<feature type="domain" description="HTH marR-type" evidence="4">
    <location>
        <begin position="1"/>
        <end position="130"/>
    </location>
</feature>
<gene>
    <name evidence="6" type="ORF">OM076_36705</name>
</gene>
<proteinExistence type="predicted"/>
<dbReference type="PANTHER" id="PTHR42756">
    <property type="entry name" value="TRANSCRIPTIONAL REGULATOR, MARR"/>
    <property type="match status" value="1"/>
</dbReference>
<dbReference type="Gene3D" id="1.10.10.10">
    <property type="entry name" value="Winged helix-like DNA-binding domain superfamily/Winged helix DNA-binding domain"/>
    <property type="match status" value="1"/>
</dbReference>
<dbReference type="PRINTS" id="PR00598">
    <property type="entry name" value="HTHMARR"/>
</dbReference>
<dbReference type="GO" id="GO:0003677">
    <property type="term" value="F:DNA binding"/>
    <property type="evidence" value="ECO:0007669"/>
    <property type="project" value="UniProtKB-KW"/>
</dbReference>
<dbReference type="InterPro" id="IPR001374">
    <property type="entry name" value="R3H_dom"/>
</dbReference>
<reference evidence="6" key="1">
    <citation type="submission" date="2022-10" db="EMBL/GenBank/DDBJ databases">
        <title>The WGS of Solirubrobacter ginsenosidimutans DSM 21036.</title>
        <authorList>
            <person name="Jiang Z."/>
        </authorList>
    </citation>
    <scope>NUCLEOTIDE SEQUENCE</scope>
    <source>
        <strain evidence="6">DSM 21036</strain>
    </source>
</reference>
<name>A0A9X3MZU3_9ACTN</name>
<keyword evidence="3" id="KW-0804">Transcription</keyword>
<feature type="domain" description="R3H" evidence="5">
    <location>
        <begin position="81"/>
        <end position="130"/>
    </location>
</feature>
<dbReference type="Pfam" id="PF01047">
    <property type="entry name" value="MarR"/>
    <property type="match status" value="1"/>
</dbReference>
<comment type="caution">
    <text evidence="6">The sequence shown here is derived from an EMBL/GenBank/DDBJ whole genome shotgun (WGS) entry which is preliminary data.</text>
</comment>
<dbReference type="PROSITE" id="PS50995">
    <property type="entry name" value="HTH_MARR_2"/>
    <property type="match status" value="1"/>
</dbReference>
<dbReference type="InterPro" id="IPR000835">
    <property type="entry name" value="HTH_MarR-typ"/>
</dbReference>
<keyword evidence="1" id="KW-0805">Transcription regulation</keyword>
<organism evidence="6 7">
    <name type="scientific">Solirubrobacter ginsenosidimutans</name>
    <dbReference type="NCBI Taxonomy" id="490573"/>
    <lineage>
        <taxon>Bacteria</taxon>
        <taxon>Bacillati</taxon>
        <taxon>Actinomycetota</taxon>
        <taxon>Thermoleophilia</taxon>
        <taxon>Solirubrobacterales</taxon>
        <taxon>Solirubrobacteraceae</taxon>
        <taxon>Solirubrobacter</taxon>
    </lineage>
</organism>
<evidence type="ECO:0000313" key="7">
    <source>
        <dbReference type="Proteomes" id="UP001149140"/>
    </source>
</evidence>
<dbReference type="SMART" id="SM00347">
    <property type="entry name" value="HTH_MARR"/>
    <property type="match status" value="1"/>
</dbReference>
<accession>A0A9X3MZU3</accession>
<dbReference type="GO" id="GO:0003700">
    <property type="term" value="F:DNA-binding transcription factor activity"/>
    <property type="evidence" value="ECO:0007669"/>
    <property type="project" value="InterPro"/>
</dbReference>
<evidence type="ECO:0000259" key="4">
    <source>
        <dbReference type="PROSITE" id="PS50995"/>
    </source>
</evidence>
<keyword evidence="7" id="KW-1185">Reference proteome</keyword>
<dbReference type="SUPFAM" id="SSF46785">
    <property type="entry name" value="Winged helix' DNA-binding domain"/>
    <property type="match status" value="1"/>
</dbReference>
<dbReference type="EMBL" id="JAPDOD010000053">
    <property type="protein sequence ID" value="MDA0165864.1"/>
    <property type="molecule type" value="Genomic_DNA"/>
</dbReference>
<dbReference type="PROSITE" id="PS51061">
    <property type="entry name" value="R3H"/>
    <property type="match status" value="1"/>
</dbReference>
<protein>
    <submittedName>
        <fullName evidence="6">MarR family transcriptional regulator</fullName>
    </submittedName>
</protein>
<keyword evidence="2" id="KW-0238">DNA-binding</keyword>
<evidence type="ECO:0000256" key="2">
    <source>
        <dbReference type="ARBA" id="ARBA00023125"/>
    </source>
</evidence>
<evidence type="ECO:0000313" key="6">
    <source>
        <dbReference type="EMBL" id="MDA0165864.1"/>
    </source>
</evidence>
<dbReference type="RefSeq" id="WP_270045124.1">
    <property type="nucleotide sequence ID" value="NZ_JAPDOD010000053.1"/>
</dbReference>
<evidence type="ECO:0000256" key="3">
    <source>
        <dbReference type="ARBA" id="ARBA00023163"/>
    </source>
</evidence>
<dbReference type="AlphaFoldDB" id="A0A9X3MZU3"/>
<dbReference type="Proteomes" id="UP001149140">
    <property type="component" value="Unassembled WGS sequence"/>
</dbReference>
<dbReference type="InterPro" id="IPR036388">
    <property type="entry name" value="WH-like_DNA-bd_sf"/>
</dbReference>
<sequence>MLEDLTTYLLSMSGREARRRLADQVALDEFALLARLKQHGPSSQKALGERLRKDPADMVRLIDAAESNGVVRRDLDPADRRRRVVSLTPEGEKALTAATQTAHRVQDELLAPLSAAERLTLHELLERLLR</sequence>
<dbReference type="PANTHER" id="PTHR42756:SF1">
    <property type="entry name" value="TRANSCRIPTIONAL REPRESSOR OF EMRAB OPERON"/>
    <property type="match status" value="1"/>
</dbReference>
<evidence type="ECO:0000259" key="5">
    <source>
        <dbReference type="PROSITE" id="PS51061"/>
    </source>
</evidence>
<evidence type="ECO:0000256" key="1">
    <source>
        <dbReference type="ARBA" id="ARBA00023015"/>
    </source>
</evidence>
<dbReference type="InterPro" id="IPR036390">
    <property type="entry name" value="WH_DNA-bd_sf"/>
</dbReference>